<dbReference type="EMBL" id="JBHRYB010000015">
    <property type="protein sequence ID" value="MFC3681453.1"/>
    <property type="molecule type" value="Genomic_DNA"/>
</dbReference>
<protein>
    <submittedName>
        <fullName evidence="2">Uncharacterized protein</fullName>
    </submittedName>
</protein>
<reference evidence="3" key="1">
    <citation type="journal article" date="2019" name="Int. J. Syst. Evol. Microbiol.">
        <title>The Global Catalogue of Microorganisms (GCM) 10K type strain sequencing project: providing services to taxonomists for standard genome sequencing and annotation.</title>
        <authorList>
            <consortium name="The Broad Institute Genomics Platform"/>
            <consortium name="The Broad Institute Genome Sequencing Center for Infectious Disease"/>
            <person name="Wu L."/>
            <person name="Ma J."/>
        </authorList>
    </citation>
    <scope>NUCLEOTIDE SEQUENCE [LARGE SCALE GENOMIC DNA]</scope>
    <source>
        <strain evidence="3">KCTC 42424</strain>
    </source>
</reference>
<dbReference type="RefSeq" id="WP_376867868.1">
    <property type="nucleotide sequence ID" value="NZ_JBHRYB010000015.1"/>
</dbReference>
<organism evidence="2 3">
    <name type="scientific">Bacterioplanoides pacificum</name>
    <dbReference type="NCBI Taxonomy" id="1171596"/>
    <lineage>
        <taxon>Bacteria</taxon>
        <taxon>Pseudomonadati</taxon>
        <taxon>Pseudomonadota</taxon>
        <taxon>Gammaproteobacteria</taxon>
        <taxon>Oceanospirillales</taxon>
        <taxon>Oceanospirillaceae</taxon>
        <taxon>Bacterioplanoides</taxon>
    </lineage>
</organism>
<feature type="compositionally biased region" description="Basic and acidic residues" evidence="1">
    <location>
        <begin position="24"/>
        <end position="39"/>
    </location>
</feature>
<dbReference type="Proteomes" id="UP001595722">
    <property type="component" value="Unassembled WGS sequence"/>
</dbReference>
<evidence type="ECO:0000313" key="2">
    <source>
        <dbReference type="EMBL" id="MFC3681453.1"/>
    </source>
</evidence>
<gene>
    <name evidence="2" type="ORF">ACFOMG_15220</name>
</gene>
<keyword evidence="3" id="KW-1185">Reference proteome</keyword>
<sequence length="94" mass="10583">MNIQSPALSPVTNSDLTNPHSAAKTRDIVREPSNRRISDGEFVPADISDAAFQAQQLAEQRQQQQQLSRESQQFMTLQQLDGDSRKGRFIDIQV</sequence>
<evidence type="ECO:0000256" key="1">
    <source>
        <dbReference type="SAM" id="MobiDB-lite"/>
    </source>
</evidence>
<feature type="compositionally biased region" description="Polar residues" evidence="1">
    <location>
        <begin position="1"/>
        <end position="20"/>
    </location>
</feature>
<comment type="caution">
    <text evidence="2">The sequence shown here is derived from an EMBL/GenBank/DDBJ whole genome shotgun (WGS) entry which is preliminary data.</text>
</comment>
<evidence type="ECO:0000313" key="3">
    <source>
        <dbReference type="Proteomes" id="UP001595722"/>
    </source>
</evidence>
<proteinExistence type="predicted"/>
<accession>A0ABV7VV98</accession>
<feature type="region of interest" description="Disordered" evidence="1">
    <location>
        <begin position="1"/>
        <end position="40"/>
    </location>
</feature>
<name>A0ABV7VV98_9GAMM</name>